<keyword evidence="2" id="KW-1185">Reference proteome</keyword>
<evidence type="ECO:0000313" key="1">
    <source>
        <dbReference type="EMBL" id="GAA2326580.1"/>
    </source>
</evidence>
<accession>A0ABN3FC16</accession>
<reference evidence="1 2" key="1">
    <citation type="journal article" date="2019" name="Int. J. Syst. Evol. Microbiol.">
        <title>The Global Catalogue of Microorganisms (GCM) 10K type strain sequencing project: providing services to taxonomists for standard genome sequencing and annotation.</title>
        <authorList>
            <consortium name="The Broad Institute Genomics Platform"/>
            <consortium name="The Broad Institute Genome Sequencing Center for Infectious Disease"/>
            <person name="Wu L."/>
            <person name="Ma J."/>
        </authorList>
    </citation>
    <scope>NUCLEOTIDE SEQUENCE [LARGE SCALE GENOMIC DNA]</scope>
    <source>
        <strain evidence="1 2">JCM 4316</strain>
    </source>
</reference>
<organism evidence="1 2">
    <name type="scientific">Streptomyces cuspidosporus</name>
    <dbReference type="NCBI Taxonomy" id="66882"/>
    <lineage>
        <taxon>Bacteria</taxon>
        <taxon>Bacillati</taxon>
        <taxon>Actinomycetota</taxon>
        <taxon>Actinomycetes</taxon>
        <taxon>Kitasatosporales</taxon>
        <taxon>Streptomycetaceae</taxon>
        <taxon>Streptomyces</taxon>
    </lineage>
</organism>
<dbReference type="RefSeq" id="WP_346172870.1">
    <property type="nucleotide sequence ID" value="NZ_BAAASD010000001.1"/>
</dbReference>
<evidence type="ECO:0000313" key="2">
    <source>
        <dbReference type="Proteomes" id="UP001500253"/>
    </source>
</evidence>
<proteinExistence type="predicted"/>
<dbReference type="Proteomes" id="UP001500253">
    <property type="component" value="Unassembled WGS sequence"/>
</dbReference>
<name>A0ABN3FC16_9ACTN</name>
<sequence>MSTTAAGKTRCGWQKYSDGTRRAAMLSWLGWCAEYGYDGP</sequence>
<evidence type="ECO:0008006" key="3">
    <source>
        <dbReference type="Google" id="ProtNLM"/>
    </source>
</evidence>
<gene>
    <name evidence="1" type="ORF">GCM10010246_05290</name>
</gene>
<dbReference type="EMBL" id="BAAASD010000001">
    <property type="protein sequence ID" value="GAA2326580.1"/>
    <property type="molecule type" value="Genomic_DNA"/>
</dbReference>
<protein>
    <recommendedName>
        <fullName evidence="3">Transposase</fullName>
    </recommendedName>
</protein>
<comment type="caution">
    <text evidence="1">The sequence shown here is derived from an EMBL/GenBank/DDBJ whole genome shotgun (WGS) entry which is preliminary data.</text>
</comment>